<name>A0A9E7DDB2_9ACTO</name>
<dbReference type="AlphaFoldDB" id="A0A9E7DDB2"/>
<evidence type="ECO:0000313" key="2">
    <source>
        <dbReference type="EMBL" id="UQF80130.1"/>
    </source>
</evidence>
<keyword evidence="1" id="KW-0732">Signal</keyword>
<feature type="chain" id="PRO_5038957645" evidence="1">
    <location>
        <begin position="35"/>
        <end position="316"/>
    </location>
</feature>
<proteinExistence type="predicted"/>
<evidence type="ECO:0000313" key="3">
    <source>
        <dbReference type="Proteomes" id="UP000830236"/>
    </source>
</evidence>
<dbReference type="EMBL" id="CP097095">
    <property type="protein sequence ID" value="UQF80130.1"/>
    <property type="molecule type" value="Genomic_DNA"/>
</dbReference>
<evidence type="ECO:0000256" key="1">
    <source>
        <dbReference type="SAM" id="SignalP"/>
    </source>
</evidence>
<dbReference type="KEGG" id="agh:M3I41_02295"/>
<feature type="signal peptide" evidence="1">
    <location>
        <begin position="1"/>
        <end position="34"/>
    </location>
</feature>
<protein>
    <submittedName>
        <fullName evidence="2">Uncharacterized protein</fullName>
    </submittedName>
</protein>
<accession>A0A9E7DDB2</accession>
<gene>
    <name evidence="2" type="ORF">M3I41_02295</name>
</gene>
<dbReference type="Proteomes" id="UP000830236">
    <property type="component" value="Chromosome"/>
</dbReference>
<sequence>MSQLVTQKFSYTLLAAPIAVAVMVLSGCSSGGSANSQSTAGADVSAVEATVSPDNLVKKDQKHWALPTDAYAGTTNGLYVAVKETVVQDCMTKKGLSYEVYPYSAASEKSQVGTGSGHMLFNEEIAAKYGYSAPPEDSIQPRLDIERKQDQNPSSWKQERDACFAEADKADIIKKLDTQGGLSTSVVSNVNPPGLDTAAAKWRSCMAPLGLADLEKAPGGYPSSSFAQQVRGTGNEEDYKDPFQHPVTDYELKVAVQDAKCRTSSGYDTILYNAQWSASYNYVKKHLNELTVLRQKSAKVKAESIAFLKSHGNYTQ</sequence>
<reference evidence="2" key="1">
    <citation type="submission" date="2022-05" db="EMBL/GenBank/DDBJ databases">
        <title>Using nanopore sequencing to obtain complete genomes from saliva samples.</title>
        <authorList>
            <person name="Baker J.L."/>
        </authorList>
    </citation>
    <scope>NUCLEOTIDE SEQUENCE</scope>
    <source>
        <strain evidence="2">JCVI-JB-Ag32</strain>
    </source>
</reference>
<organism evidence="2 3">
    <name type="scientific">Actinomyces graevenitzii</name>
    <dbReference type="NCBI Taxonomy" id="55565"/>
    <lineage>
        <taxon>Bacteria</taxon>
        <taxon>Bacillati</taxon>
        <taxon>Actinomycetota</taxon>
        <taxon>Actinomycetes</taxon>
        <taxon>Actinomycetales</taxon>
        <taxon>Actinomycetaceae</taxon>
        <taxon>Actinomyces</taxon>
    </lineage>
</organism>